<dbReference type="RefSeq" id="WP_093606640.1">
    <property type="nucleotide sequence ID" value="NZ_FNFF01000001.1"/>
</dbReference>
<sequence length="76" mass="8018">MTELELVAAQAYIRLLQTARAALEDPQSAPTALTVLAPPMAEADQALAAAGLAGNERRLFELVHQVCPRLPVDAPA</sequence>
<name>A0A1G8T8Y3_9ACTN</name>
<evidence type="ECO:0000313" key="1">
    <source>
        <dbReference type="EMBL" id="SDJ37923.1"/>
    </source>
</evidence>
<dbReference type="EMBL" id="FNFF01000001">
    <property type="protein sequence ID" value="SDJ37923.1"/>
    <property type="molecule type" value="Genomic_DNA"/>
</dbReference>
<accession>A0A1G8T8Y3</accession>
<gene>
    <name evidence="1" type="ORF">SAMN05421806_101121</name>
</gene>
<dbReference type="STRING" id="417292.SAMN05421806_101121"/>
<reference evidence="1 2" key="1">
    <citation type="submission" date="2016-10" db="EMBL/GenBank/DDBJ databases">
        <authorList>
            <person name="de Groot N.N."/>
        </authorList>
    </citation>
    <scope>NUCLEOTIDE SEQUENCE [LARGE SCALE GENOMIC DNA]</scope>
    <source>
        <strain evidence="1 2">CGMCC 4.5727</strain>
    </source>
</reference>
<dbReference type="Proteomes" id="UP000199155">
    <property type="component" value="Unassembled WGS sequence"/>
</dbReference>
<evidence type="ECO:0000313" key="2">
    <source>
        <dbReference type="Proteomes" id="UP000199155"/>
    </source>
</evidence>
<dbReference type="AlphaFoldDB" id="A0A1G8T8Y3"/>
<protein>
    <submittedName>
        <fullName evidence="1">Uncharacterized protein</fullName>
    </submittedName>
</protein>
<organism evidence="1 2">
    <name type="scientific">Streptomyces indicus</name>
    <dbReference type="NCBI Taxonomy" id="417292"/>
    <lineage>
        <taxon>Bacteria</taxon>
        <taxon>Bacillati</taxon>
        <taxon>Actinomycetota</taxon>
        <taxon>Actinomycetes</taxon>
        <taxon>Kitasatosporales</taxon>
        <taxon>Streptomycetaceae</taxon>
        <taxon>Streptomyces</taxon>
    </lineage>
</organism>
<keyword evidence="2" id="KW-1185">Reference proteome</keyword>
<proteinExistence type="predicted"/>
<dbReference type="OrthoDB" id="4244294at2"/>